<evidence type="ECO:0000256" key="9">
    <source>
        <dbReference type="ARBA" id="ARBA00022801"/>
    </source>
</evidence>
<dbReference type="GO" id="GO:0046872">
    <property type="term" value="F:metal ion binding"/>
    <property type="evidence" value="ECO:0007669"/>
    <property type="project" value="UniProtKB-KW"/>
</dbReference>
<feature type="region of interest" description="Disordered" evidence="11">
    <location>
        <begin position="70"/>
        <end position="90"/>
    </location>
</feature>
<dbReference type="InterPro" id="IPR022892">
    <property type="entry name" value="RNaseHI"/>
</dbReference>
<evidence type="ECO:0000256" key="6">
    <source>
        <dbReference type="ARBA" id="ARBA00022722"/>
    </source>
</evidence>
<keyword evidence="10" id="KW-0460">Magnesium</keyword>
<dbReference type="SUPFAM" id="SSF53098">
    <property type="entry name" value="Ribonuclease H-like"/>
    <property type="match status" value="1"/>
</dbReference>
<evidence type="ECO:0000313" key="13">
    <source>
        <dbReference type="EMBL" id="KIG11826.1"/>
    </source>
</evidence>
<proteinExistence type="inferred from homology"/>
<dbReference type="GO" id="GO:0043137">
    <property type="term" value="P:DNA replication, removal of RNA primer"/>
    <property type="evidence" value="ECO:0007669"/>
    <property type="project" value="TreeGrafter"/>
</dbReference>
<dbReference type="EC" id="3.1.26.4" evidence="5"/>
<evidence type="ECO:0000256" key="3">
    <source>
        <dbReference type="ARBA" id="ARBA00005300"/>
    </source>
</evidence>
<protein>
    <recommendedName>
        <fullName evidence="5">ribonuclease H</fullName>
        <ecNumber evidence="5">3.1.26.4</ecNumber>
    </recommendedName>
</protein>
<evidence type="ECO:0000256" key="5">
    <source>
        <dbReference type="ARBA" id="ARBA00012180"/>
    </source>
</evidence>
<dbReference type="Pfam" id="PF00075">
    <property type="entry name" value="RNase_H"/>
    <property type="match status" value="1"/>
</dbReference>
<keyword evidence="8" id="KW-0255">Endonuclease</keyword>
<evidence type="ECO:0000256" key="10">
    <source>
        <dbReference type="ARBA" id="ARBA00022842"/>
    </source>
</evidence>
<sequence>MQDRACPATIPALMPWKAFEYRGESVWVRVLDTGKPIVRRGLVEFRYKQGAIKSYRTQRENFEDAGEGTGEILSDEAFGGQSTTPSTKLREQPSVAADEHTIVIHTDGACSGNPGPAGIGVHIVRPDKISEISEYIGEATNNVAELRAILRAIEDLGEDERERTIHLYTDSGWSLGVLIGGWKAKKNVQLIDKIKARLPEFPKLELLKVRGHAGQEGNEEADALATKAVRIEDSTVRERPR</sequence>
<comment type="similarity">
    <text evidence="3">Belongs to the RNase H family.</text>
</comment>
<comment type="catalytic activity">
    <reaction evidence="1">
        <text>Endonucleolytic cleavage to 5'-phosphomonoester.</text>
        <dbReference type="EC" id="3.1.26.4"/>
    </reaction>
</comment>
<evidence type="ECO:0000259" key="12">
    <source>
        <dbReference type="PROSITE" id="PS50879"/>
    </source>
</evidence>
<evidence type="ECO:0000313" key="14">
    <source>
        <dbReference type="Proteomes" id="UP000031599"/>
    </source>
</evidence>
<dbReference type="PANTHER" id="PTHR10642">
    <property type="entry name" value="RIBONUCLEASE H1"/>
    <property type="match status" value="1"/>
</dbReference>
<dbReference type="Gene3D" id="3.30.420.10">
    <property type="entry name" value="Ribonuclease H-like superfamily/Ribonuclease H"/>
    <property type="match status" value="1"/>
</dbReference>
<dbReference type="AlphaFoldDB" id="A0A0C2CKT3"/>
<dbReference type="GO" id="GO:0004523">
    <property type="term" value="F:RNA-DNA hybrid ribonuclease activity"/>
    <property type="evidence" value="ECO:0007669"/>
    <property type="project" value="UniProtKB-EC"/>
</dbReference>
<gene>
    <name evidence="13" type="ORF">DB30_02430</name>
</gene>
<dbReference type="InterPro" id="IPR012337">
    <property type="entry name" value="RNaseH-like_sf"/>
</dbReference>
<organism evidence="13 14">
    <name type="scientific">Enhygromyxa salina</name>
    <dbReference type="NCBI Taxonomy" id="215803"/>
    <lineage>
        <taxon>Bacteria</taxon>
        <taxon>Pseudomonadati</taxon>
        <taxon>Myxococcota</taxon>
        <taxon>Polyangia</taxon>
        <taxon>Nannocystales</taxon>
        <taxon>Nannocystaceae</taxon>
        <taxon>Enhygromyxa</taxon>
    </lineage>
</organism>
<keyword evidence="7" id="KW-0479">Metal-binding</keyword>
<evidence type="ECO:0000256" key="1">
    <source>
        <dbReference type="ARBA" id="ARBA00000077"/>
    </source>
</evidence>
<dbReference type="InterPro" id="IPR036397">
    <property type="entry name" value="RNaseH_sf"/>
</dbReference>
<name>A0A0C2CKT3_9BACT</name>
<dbReference type="Proteomes" id="UP000031599">
    <property type="component" value="Unassembled WGS sequence"/>
</dbReference>
<reference evidence="13 14" key="1">
    <citation type="submission" date="2014-12" db="EMBL/GenBank/DDBJ databases">
        <title>Genome assembly of Enhygromyxa salina DSM 15201.</title>
        <authorList>
            <person name="Sharma G."/>
            <person name="Subramanian S."/>
        </authorList>
    </citation>
    <scope>NUCLEOTIDE SEQUENCE [LARGE SCALE GENOMIC DNA]</scope>
    <source>
        <strain evidence="13 14">DSM 15201</strain>
    </source>
</reference>
<evidence type="ECO:0000256" key="7">
    <source>
        <dbReference type="ARBA" id="ARBA00022723"/>
    </source>
</evidence>
<dbReference type="InterPro" id="IPR002156">
    <property type="entry name" value="RNaseH_domain"/>
</dbReference>
<evidence type="ECO:0000256" key="11">
    <source>
        <dbReference type="SAM" id="MobiDB-lite"/>
    </source>
</evidence>
<accession>A0A0C2CKT3</accession>
<dbReference type="EMBL" id="JMCC02000175">
    <property type="protein sequence ID" value="KIG11826.1"/>
    <property type="molecule type" value="Genomic_DNA"/>
</dbReference>
<keyword evidence="6" id="KW-0540">Nuclease</keyword>
<dbReference type="InterPro" id="IPR050092">
    <property type="entry name" value="RNase_H"/>
</dbReference>
<keyword evidence="9" id="KW-0378">Hydrolase</keyword>
<comment type="subunit">
    <text evidence="4">Monomer.</text>
</comment>
<feature type="domain" description="RNase H type-1" evidence="12">
    <location>
        <begin position="98"/>
        <end position="230"/>
    </location>
</feature>
<dbReference type="CDD" id="cd09278">
    <property type="entry name" value="RNase_HI_prokaryote_like"/>
    <property type="match status" value="1"/>
</dbReference>
<dbReference type="PROSITE" id="PS50879">
    <property type="entry name" value="RNASE_H_1"/>
    <property type="match status" value="1"/>
</dbReference>
<evidence type="ECO:0000256" key="8">
    <source>
        <dbReference type="ARBA" id="ARBA00022759"/>
    </source>
</evidence>
<evidence type="ECO:0000256" key="2">
    <source>
        <dbReference type="ARBA" id="ARBA00001946"/>
    </source>
</evidence>
<dbReference type="PANTHER" id="PTHR10642:SF26">
    <property type="entry name" value="RIBONUCLEASE H1"/>
    <property type="match status" value="1"/>
</dbReference>
<dbReference type="GO" id="GO:0003676">
    <property type="term" value="F:nucleic acid binding"/>
    <property type="evidence" value="ECO:0007669"/>
    <property type="project" value="InterPro"/>
</dbReference>
<comment type="caution">
    <text evidence="13">The sequence shown here is derived from an EMBL/GenBank/DDBJ whole genome shotgun (WGS) entry which is preliminary data.</text>
</comment>
<comment type="cofactor">
    <cofactor evidence="2">
        <name>Mg(2+)</name>
        <dbReference type="ChEBI" id="CHEBI:18420"/>
    </cofactor>
</comment>
<evidence type="ECO:0000256" key="4">
    <source>
        <dbReference type="ARBA" id="ARBA00011245"/>
    </source>
</evidence>